<sequence>MPSFCKKLHHATGKCHVGAIHEVPYRLTRDGGKQLEFRKAELTSRSPGLNLAPMRGPIELRLPIAGRKVGMSE</sequence>
<evidence type="ECO:0000313" key="1">
    <source>
        <dbReference type="EMBL" id="ASV76265.1"/>
    </source>
</evidence>
<organism evidence="1 2">
    <name type="scientific">Thermogutta terrifontis</name>
    <dbReference type="NCBI Taxonomy" id="1331910"/>
    <lineage>
        <taxon>Bacteria</taxon>
        <taxon>Pseudomonadati</taxon>
        <taxon>Planctomycetota</taxon>
        <taxon>Planctomycetia</taxon>
        <taxon>Pirellulales</taxon>
        <taxon>Thermoguttaceae</taxon>
        <taxon>Thermogutta</taxon>
    </lineage>
</organism>
<reference evidence="1 2" key="1">
    <citation type="journal article" name="Front. Microbiol.">
        <title>Sugar Metabolism of the First Thermophilic Planctomycete Thermogutta terrifontis: Comparative Genomic and Transcriptomic Approaches.</title>
        <authorList>
            <person name="Elcheninov A.G."/>
            <person name="Menzel P."/>
            <person name="Gudbergsdottir S.R."/>
            <person name="Slesarev A.I."/>
            <person name="Kadnikov V.V."/>
            <person name="Krogh A."/>
            <person name="Bonch-Osmolovskaya E.A."/>
            <person name="Peng X."/>
            <person name="Kublanov I.V."/>
        </authorList>
    </citation>
    <scope>NUCLEOTIDE SEQUENCE [LARGE SCALE GENOMIC DNA]</scope>
    <source>
        <strain evidence="1 2">R1</strain>
    </source>
</reference>
<dbReference type="AlphaFoldDB" id="A0A286RJW8"/>
<keyword evidence="2" id="KW-1185">Reference proteome</keyword>
<dbReference type="EMBL" id="CP018477">
    <property type="protein sequence ID" value="ASV76265.1"/>
    <property type="molecule type" value="Genomic_DNA"/>
</dbReference>
<proteinExistence type="predicted"/>
<evidence type="ECO:0000313" key="2">
    <source>
        <dbReference type="Proteomes" id="UP000215086"/>
    </source>
</evidence>
<dbReference type="Proteomes" id="UP000215086">
    <property type="component" value="Chromosome"/>
</dbReference>
<gene>
    <name evidence="1" type="ORF">THTE_3664</name>
</gene>
<accession>A0A286RJW8</accession>
<dbReference type="KEGG" id="ttf:THTE_3664"/>
<protein>
    <submittedName>
        <fullName evidence="1">Uncharacterized protein</fullName>
    </submittedName>
</protein>
<name>A0A286RJW8_9BACT</name>